<evidence type="ECO:0000313" key="1">
    <source>
        <dbReference type="EMBL" id="KKM23120.1"/>
    </source>
</evidence>
<reference evidence="1" key="1">
    <citation type="journal article" date="2015" name="Nature">
        <title>Complex archaea that bridge the gap between prokaryotes and eukaryotes.</title>
        <authorList>
            <person name="Spang A."/>
            <person name="Saw J.H."/>
            <person name="Jorgensen S.L."/>
            <person name="Zaremba-Niedzwiedzka K."/>
            <person name="Martijn J."/>
            <person name="Lind A.E."/>
            <person name="van Eijk R."/>
            <person name="Schleper C."/>
            <person name="Guy L."/>
            <person name="Ettema T.J."/>
        </authorList>
    </citation>
    <scope>NUCLEOTIDE SEQUENCE</scope>
</reference>
<protein>
    <submittedName>
        <fullName evidence="1">Uncharacterized protein</fullName>
    </submittedName>
</protein>
<dbReference type="InterPro" id="IPR036526">
    <property type="entry name" value="C-N_Hydrolase_sf"/>
</dbReference>
<proteinExistence type="predicted"/>
<dbReference type="EMBL" id="LAZR01013195">
    <property type="protein sequence ID" value="KKM23120.1"/>
    <property type="molecule type" value="Genomic_DNA"/>
</dbReference>
<gene>
    <name evidence="1" type="ORF">LCGC14_1618460</name>
</gene>
<dbReference type="SUPFAM" id="SSF56317">
    <property type="entry name" value="Carbon-nitrogen hydrolase"/>
    <property type="match status" value="1"/>
</dbReference>
<dbReference type="AlphaFoldDB" id="A0A0F9L669"/>
<name>A0A0F9L669_9ZZZZ</name>
<accession>A0A0F9L669</accession>
<organism evidence="1">
    <name type="scientific">marine sediment metagenome</name>
    <dbReference type="NCBI Taxonomy" id="412755"/>
    <lineage>
        <taxon>unclassified sequences</taxon>
        <taxon>metagenomes</taxon>
        <taxon>ecological metagenomes</taxon>
    </lineage>
</organism>
<sequence length="86" mass="10323">IIFCPSYLVDYEKDEELLRKIPLVRAFENMSYYISCDAYTDETLSESYICHPLRTLKIIKKKEGIMFEDLNLKEIDSLRKYYDLPK</sequence>
<feature type="non-terminal residue" evidence="1">
    <location>
        <position position="1"/>
    </location>
</feature>
<comment type="caution">
    <text evidence="1">The sequence shown here is derived from an EMBL/GenBank/DDBJ whole genome shotgun (WGS) entry which is preliminary data.</text>
</comment>